<dbReference type="Pfam" id="PF04389">
    <property type="entry name" value="Peptidase_M28"/>
    <property type="match status" value="1"/>
</dbReference>
<dbReference type="SUPFAM" id="SSF52025">
    <property type="entry name" value="PA domain"/>
    <property type="match status" value="1"/>
</dbReference>
<feature type="region of interest" description="Disordered" evidence="2">
    <location>
        <begin position="44"/>
        <end position="64"/>
    </location>
</feature>
<dbReference type="Bgee" id="ENSELUG00000013175">
    <property type="expression patterns" value="Expressed in mesonephros and 14 other cell types or tissues"/>
</dbReference>
<dbReference type="CDD" id="cd09848">
    <property type="entry name" value="M28_TfR"/>
    <property type="match status" value="1"/>
</dbReference>
<keyword evidence="3" id="KW-1133">Transmembrane helix</keyword>
<evidence type="ECO:0000256" key="1">
    <source>
        <dbReference type="ARBA" id="ARBA00005634"/>
    </source>
</evidence>
<dbReference type="Ensembl" id="ENSELUT00000038334.3">
    <property type="protein sequence ID" value="ENSELUP00000012991.2"/>
    <property type="gene ID" value="ENSELUG00000013175.3"/>
</dbReference>
<dbReference type="OMA" id="WEANVMR"/>
<feature type="transmembrane region" description="Helical" evidence="3">
    <location>
        <begin position="72"/>
        <end position="92"/>
    </location>
</feature>
<dbReference type="PANTHER" id="PTHR10404:SF79">
    <property type="entry name" value="TRANSFERRIN RECEPTOR PROTEIN 1"/>
    <property type="match status" value="1"/>
</dbReference>
<dbReference type="Gene3D" id="1.20.930.40">
    <property type="entry name" value="Transferrin receptor-like, dimerisation domain"/>
    <property type="match status" value="1"/>
</dbReference>
<dbReference type="GO" id="GO:0006826">
    <property type="term" value="P:iron ion transport"/>
    <property type="evidence" value="ECO:0007669"/>
    <property type="project" value="TreeGrafter"/>
</dbReference>
<reference evidence="5" key="3">
    <citation type="submission" date="2025-08" db="UniProtKB">
        <authorList>
            <consortium name="Ensembl"/>
        </authorList>
    </citation>
    <scope>IDENTIFICATION</scope>
</reference>
<dbReference type="InParanoid" id="A0A3P8YA86"/>
<feature type="compositionally biased region" description="Low complexity" evidence="2">
    <location>
        <begin position="114"/>
        <end position="124"/>
    </location>
</feature>
<feature type="domain" description="Peptidase M28" evidence="4">
    <location>
        <begin position="408"/>
        <end position="616"/>
    </location>
</feature>
<dbReference type="Gene3D" id="3.40.630.10">
    <property type="entry name" value="Zn peptidases"/>
    <property type="match status" value="1"/>
</dbReference>
<organism evidence="5 6">
    <name type="scientific">Esox lucius</name>
    <name type="common">Northern pike</name>
    <dbReference type="NCBI Taxonomy" id="8010"/>
    <lineage>
        <taxon>Eukaryota</taxon>
        <taxon>Metazoa</taxon>
        <taxon>Chordata</taxon>
        <taxon>Craniata</taxon>
        <taxon>Vertebrata</taxon>
        <taxon>Euteleostomi</taxon>
        <taxon>Actinopterygii</taxon>
        <taxon>Neopterygii</taxon>
        <taxon>Teleostei</taxon>
        <taxon>Protacanthopterygii</taxon>
        <taxon>Esociformes</taxon>
        <taxon>Esocidae</taxon>
        <taxon>Esox</taxon>
    </lineage>
</organism>
<name>A0A3P8YA86_ESOLU</name>
<evidence type="ECO:0000313" key="6">
    <source>
        <dbReference type="Proteomes" id="UP000265140"/>
    </source>
</evidence>
<dbReference type="SUPFAM" id="SSF53187">
    <property type="entry name" value="Zn-dependent exopeptidases"/>
    <property type="match status" value="1"/>
</dbReference>
<dbReference type="STRING" id="8010.ENSELUP00000012991"/>
<keyword evidence="6" id="KW-1185">Reference proteome</keyword>
<reference evidence="5" key="2">
    <citation type="submission" date="2020-02" db="EMBL/GenBank/DDBJ databases">
        <title>Esox lucius (northern pike) genome, fEsoLuc1, primary haplotype.</title>
        <authorList>
            <person name="Myers G."/>
            <person name="Karagic N."/>
            <person name="Meyer A."/>
            <person name="Pippel M."/>
            <person name="Reichard M."/>
            <person name="Winkler S."/>
            <person name="Tracey A."/>
            <person name="Sims Y."/>
            <person name="Howe K."/>
            <person name="Rhie A."/>
            <person name="Formenti G."/>
            <person name="Durbin R."/>
            <person name="Fedrigo O."/>
            <person name="Jarvis E.D."/>
        </authorList>
    </citation>
    <scope>NUCLEOTIDE SEQUENCE [LARGE SCALE GENOMIC DNA]</scope>
</reference>
<dbReference type="RefSeq" id="XP_028972205.2">
    <property type="nucleotide sequence ID" value="XM_029116372.2"/>
</dbReference>
<evidence type="ECO:0000256" key="3">
    <source>
        <dbReference type="SAM" id="Phobius"/>
    </source>
</evidence>
<sequence length="784" mass="85904">MAVVYNQLQSAFSKMLNRERYSRFTLQPDGGGHVEVKLSDDVTDDQAGAEQTGQPGDSPSYRPRPRQEYRRICYLALGALFIFVIGCLIGYASTHSEQEPIHCSMNQEAQIDGVQSPPVQSLPVQPTPVQPTPVPPPPEQPSLSWKSITNLLTTRLTPDKVDQGLRSCLQFQYDQTAGSDGDVILANNVFNNFKIWEMNPWTDVHYVQLQKPDSEKPNRVLMDQVVVGQPKAYLAYSATGKVQGTAVYGNYGRKEDLEILTNLNIELNGTVILLRASGQISLAQQVANVAEMGVSAVLIYPDPDDYKFDRNTELYGHVHLGSGDPYTPGFPSFNHTQFPPTESSGLPTVLAQSITAATAAQIMKAIGGANVPSSFRGGLDDVTYRIGGAGVNVTVEVNNVLQNTEIHNVFGVIKGFVEPDHYVVLGAQRDSWGPGFAKAMVGTTLLMELARSVYEMVEKDGFRPRRSMVFASWSAGEFGSVGATEWLEGYMSSLDRRAFTYISLDGVVTGHGAFKASASPLLVSLLATTMQEVKNPIGSDMSKSLYDKVSGANFEASVLEPMQMEDAAYPFLAFSGIPSISLRFVSRDSEVYPYYGTALDNIDHLGVTTNQRLDSLATAAGLVAGQMALRLVHDHVLNLDVRRYITPISQAVVKINKRLKQVTEGRSAEGLSANWLIMARGSYIRATSDLNEDIQNTDLTDSLACHKINERIMRVEHNLLSPFVSPKDVPFRHVLFGHGSHTLDAMLEGTDKDVLRTQLALTTWTLQGCANALAGDIWELDNQI</sequence>
<evidence type="ECO:0000313" key="5">
    <source>
        <dbReference type="Ensembl" id="ENSELUP00000012991.2"/>
    </source>
</evidence>
<feature type="compositionally biased region" description="Pro residues" evidence="2">
    <location>
        <begin position="125"/>
        <end position="140"/>
    </location>
</feature>
<dbReference type="GeneID" id="105021980"/>
<dbReference type="InterPro" id="IPR039373">
    <property type="entry name" value="Peptidase_M28B"/>
</dbReference>
<dbReference type="GO" id="GO:0006879">
    <property type="term" value="P:intracellular iron ion homeostasis"/>
    <property type="evidence" value="ECO:0007669"/>
    <property type="project" value="TreeGrafter"/>
</dbReference>
<comment type="similarity">
    <text evidence="1">Belongs to the peptidase M28 family. M28B subfamily.</text>
</comment>
<reference evidence="5" key="4">
    <citation type="submission" date="2025-09" db="UniProtKB">
        <authorList>
            <consortium name="Ensembl"/>
        </authorList>
    </citation>
    <scope>IDENTIFICATION</scope>
</reference>
<keyword evidence="3" id="KW-0812">Transmembrane</keyword>
<dbReference type="GeneTree" id="ENSGT01030000234598"/>
<dbReference type="AlphaFoldDB" id="A0A3P8YA86"/>
<feature type="region of interest" description="Disordered" evidence="2">
    <location>
        <begin position="112"/>
        <end position="143"/>
    </location>
</feature>
<proteinExistence type="inferred from homology"/>
<evidence type="ECO:0000259" key="4">
    <source>
        <dbReference type="Pfam" id="PF04389"/>
    </source>
</evidence>
<dbReference type="GO" id="GO:0009897">
    <property type="term" value="C:external side of plasma membrane"/>
    <property type="evidence" value="ECO:0007669"/>
    <property type="project" value="TreeGrafter"/>
</dbReference>
<evidence type="ECO:0000256" key="2">
    <source>
        <dbReference type="SAM" id="MobiDB-lite"/>
    </source>
</evidence>
<dbReference type="InterPro" id="IPR007484">
    <property type="entry name" value="Peptidase_M28"/>
</dbReference>
<reference evidence="6" key="1">
    <citation type="journal article" date="2014" name="PLoS ONE">
        <title>The genome and linkage map of the northern pike (Esox lucius): conserved synteny revealed between the salmonid sister group and the Neoteleostei.</title>
        <authorList>
            <person name="Rondeau E.B."/>
            <person name="Minkley D.R."/>
            <person name="Leong J.S."/>
            <person name="Messmer A.M."/>
            <person name="Jantzen J.R."/>
            <person name="von Schalburg K.R."/>
            <person name="Lemon C."/>
            <person name="Bird N.H."/>
            <person name="Koop B.F."/>
        </authorList>
    </citation>
    <scope>NUCLEOTIDE SEQUENCE</scope>
</reference>
<dbReference type="Gene3D" id="3.50.30.30">
    <property type="match status" value="1"/>
</dbReference>
<dbReference type="InterPro" id="IPR046450">
    <property type="entry name" value="PA_dom_sf"/>
</dbReference>
<dbReference type="CTD" id="494478"/>
<dbReference type="FunFam" id="3.40.630.10:FF:000065">
    <property type="entry name" value="Transferrin receptor 1b"/>
    <property type="match status" value="1"/>
</dbReference>
<dbReference type="InterPro" id="IPR036757">
    <property type="entry name" value="TFR-like_dimer_dom_sf"/>
</dbReference>
<accession>A0A3P8YA86</accession>
<dbReference type="PANTHER" id="PTHR10404">
    <property type="entry name" value="N-ACETYLATED-ALPHA-LINKED ACIDIC DIPEPTIDASE"/>
    <property type="match status" value="1"/>
</dbReference>
<protein>
    <recommendedName>
        <fullName evidence="4">Peptidase M28 domain-containing protein</fullName>
    </recommendedName>
</protein>
<dbReference type="SUPFAM" id="SSF47672">
    <property type="entry name" value="Transferrin receptor-like dimerisation domain"/>
    <property type="match status" value="1"/>
</dbReference>
<dbReference type="Proteomes" id="UP000265140">
    <property type="component" value="Chromosome 21"/>
</dbReference>
<dbReference type="KEGG" id="els:105021980"/>
<keyword evidence="3" id="KW-0472">Membrane</keyword>